<dbReference type="InterPro" id="IPR041413">
    <property type="entry name" value="MLTR_LBD"/>
</dbReference>
<name>A0ABP5W0Y7_9ACTN</name>
<dbReference type="Proteomes" id="UP001499986">
    <property type="component" value="Unassembled WGS sequence"/>
</dbReference>
<dbReference type="EMBL" id="BAAASE010000008">
    <property type="protein sequence ID" value="GAA2414263.1"/>
    <property type="molecule type" value="Genomic_DNA"/>
</dbReference>
<dbReference type="Pfam" id="PF13560">
    <property type="entry name" value="HTH_31"/>
    <property type="match status" value="1"/>
</dbReference>
<dbReference type="Pfam" id="PF17765">
    <property type="entry name" value="MLTR_LBD"/>
    <property type="match status" value="1"/>
</dbReference>
<evidence type="ECO:0000313" key="2">
    <source>
        <dbReference type="EMBL" id="GAA2414263.1"/>
    </source>
</evidence>
<accession>A0ABP5W0Y7</accession>
<protein>
    <submittedName>
        <fullName evidence="2">Helix-turn-helix transcriptional regulator</fullName>
    </submittedName>
</protein>
<organism evidence="2 3">
    <name type="scientific">Streptomyces coeruleofuscus</name>
    <dbReference type="NCBI Taxonomy" id="66879"/>
    <lineage>
        <taxon>Bacteria</taxon>
        <taxon>Bacillati</taxon>
        <taxon>Actinomycetota</taxon>
        <taxon>Actinomycetes</taxon>
        <taxon>Kitasatosporales</taxon>
        <taxon>Streptomycetaceae</taxon>
        <taxon>Streptomyces</taxon>
    </lineage>
</organism>
<evidence type="ECO:0000313" key="3">
    <source>
        <dbReference type="Proteomes" id="UP001499986"/>
    </source>
</evidence>
<dbReference type="RefSeq" id="WP_086841020.1">
    <property type="nucleotide sequence ID" value="NZ_BAAASE010000008.1"/>
</dbReference>
<keyword evidence="3" id="KW-1185">Reference proteome</keyword>
<proteinExistence type="predicted"/>
<comment type="caution">
    <text evidence="2">The sequence shown here is derived from an EMBL/GenBank/DDBJ whole genome shotgun (WGS) entry which is preliminary data.</text>
</comment>
<gene>
    <name evidence="2" type="ORF">GCM10010255_60140</name>
</gene>
<dbReference type="Gene3D" id="1.10.260.40">
    <property type="entry name" value="lambda repressor-like DNA-binding domains"/>
    <property type="match status" value="1"/>
</dbReference>
<dbReference type="PANTHER" id="PTHR35010:SF2">
    <property type="entry name" value="BLL4672 PROTEIN"/>
    <property type="match status" value="1"/>
</dbReference>
<sequence>MAGRNDPYGTNRDIRDDFRAEIREFLGTRRAKVTPEQAGLPTYGGERRRVTGLRREEVALLAGISSEYYTRLERGNATGVSESVIEGIAQALQLDEAERIHLLRLLRGAGTTRPPRRRPAQQRVRPAVQRVLDSMTGTPAFVLSGRGDILADNHLGRALFSPVYADPARPPNNARFVFLDPRATEFFREWEKVAGDTVAMLRAEAGREPYDRRLMDLIGELSTRSEEFRHRWAAHNVRIHTTGVKLLHHPVVGDLDLPFETFPLGDGPGQFLLTYTAEPASPSQDALTLLASWAAANDDTERSAPADDSERDT</sequence>
<dbReference type="InterPro" id="IPR001387">
    <property type="entry name" value="Cro/C1-type_HTH"/>
</dbReference>
<dbReference type="InterPro" id="IPR010982">
    <property type="entry name" value="Lambda_DNA-bd_dom_sf"/>
</dbReference>
<dbReference type="SMART" id="SM00530">
    <property type="entry name" value="HTH_XRE"/>
    <property type="match status" value="1"/>
</dbReference>
<dbReference type="SUPFAM" id="SSF47413">
    <property type="entry name" value="lambda repressor-like DNA-binding domains"/>
    <property type="match status" value="1"/>
</dbReference>
<dbReference type="CDD" id="cd00093">
    <property type="entry name" value="HTH_XRE"/>
    <property type="match status" value="1"/>
</dbReference>
<dbReference type="Gene3D" id="3.30.450.180">
    <property type="match status" value="1"/>
</dbReference>
<dbReference type="PROSITE" id="PS50943">
    <property type="entry name" value="HTH_CROC1"/>
    <property type="match status" value="1"/>
</dbReference>
<feature type="domain" description="HTH cro/C1-type" evidence="1">
    <location>
        <begin position="52"/>
        <end position="99"/>
    </location>
</feature>
<reference evidence="3" key="1">
    <citation type="journal article" date="2019" name="Int. J. Syst. Evol. Microbiol.">
        <title>The Global Catalogue of Microorganisms (GCM) 10K type strain sequencing project: providing services to taxonomists for standard genome sequencing and annotation.</title>
        <authorList>
            <consortium name="The Broad Institute Genomics Platform"/>
            <consortium name="The Broad Institute Genome Sequencing Center for Infectious Disease"/>
            <person name="Wu L."/>
            <person name="Ma J."/>
        </authorList>
    </citation>
    <scope>NUCLEOTIDE SEQUENCE [LARGE SCALE GENOMIC DNA]</scope>
    <source>
        <strain evidence="3">JCM 4358</strain>
    </source>
</reference>
<dbReference type="PANTHER" id="PTHR35010">
    <property type="entry name" value="BLL4672 PROTEIN-RELATED"/>
    <property type="match status" value="1"/>
</dbReference>
<evidence type="ECO:0000259" key="1">
    <source>
        <dbReference type="PROSITE" id="PS50943"/>
    </source>
</evidence>